<dbReference type="PANTHER" id="PTHR24369">
    <property type="entry name" value="ANTIGEN BSP, PUTATIVE-RELATED"/>
    <property type="match status" value="1"/>
</dbReference>
<dbReference type="PANTHER" id="PTHR24369:SF210">
    <property type="entry name" value="CHAOPTIN-RELATED"/>
    <property type="match status" value="1"/>
</dbReference>
<keyword evidence="2 4" id="KW-0732">Signal</keyword>
<evidence type="ECO:0000313" key="5">
    <source>
        <dbReference type="EMBL" id="OWF43389.1"/>
    </source>
</evidence>
<dbReference type="EMBL" id="NEDP02005113">
    <property type="protein sequence ID" value="OWF43389.1"/>
    <property type="molecule type" value="Genomic_DNA"/>
</dbReference>
<reference evidence="5 6" key="1">
    <citation type="journal article" date="2017" name="Nat. Ecol. Evol.">
        <title>Scallop genome provides insights into evolution of bilaterian karyotype and development.</title>
        <authorList>
            <person name="Wang S."/>
            <person name="Zhang J."/>
            <person name="Jiao W."/>
            <person name="Li J."/>
            <person name="Xun X."/>
            <person name="Sun Y."/>
            <person name="Guo X."/>
            <person name="Huan P."/>
            <person name="Dong B."/>
            <person name="Zhang L."/>
            <person name="Hu X."/>
            <person name="Sun X."/>
            <person name="Wang J."/>
            <person name="Zhao C."/>
            <person name="Wang Y."/>
            <person name="Wang D."/>
            <person name="Huang X."/>
            <person name="Wang R."/>
            <person name="Lv J."/>
            <person name="Li Y."/>
            <person name="Zhang Z."/>
            <person name="Liu B."/>
            <person name="Lu W."/>
            <person name="Hui Y."/>
            <person name="Liang J."/>
            <person name="Zhou Z."/>
            <person name="Hou R."/>
            <person name="Li X."/>
            <person name="Liu Y."/>
            <person name="Li H."/>
            <person name="Ning X."/>
            <person name="Lin Y."/>
            <person name="Zhao L."/>
            <person name="Xing Q."/>
            <person name="Dou J."/>
            <person name="Li Y."/>
            <person name="Mao J."/>
            <person name="Guo H."/>
            <person name="Dou H."/>
            <person name="Li T."/>
            <person name="Mu C."/>
            <person name="Jiang W."/>
            <person name="Fu Q."/>
            <person name="Fu X."/>
            <person name="Miao Y."/>
            <person name="Liu J."/>
            <person name="Yu Q."/>
            <person name="Li R."/>
            <person name="Liao H."/>
            <person name="Li X."/>
            <person name="Kong Y."/>
            <person name="Jiang Z."/>
            <person name="Chourrout D."/>
            <person name="Li R."/>
            <person name="Bao Z."/>
        </authorList>
    </citation>
    <scope>NUCLEOTIDE SEQUENCE [LARGE SCALE GENOMIC DNA]</scope>
    <source>
        <strain evidence="5 6">PY_sf001</strain>
    </source>
</reference>
<accession>A0A210Q3Y5</accession>
<dbReference type="InterPro" id="IPR032675">
    <property type="entry name" value="LRR_dom_sf"/>
</dbReference>
<proteinExistence type="predicted"/>
<name>A0A210Q3Y5_MIZYE</name>
<sequence length="402" mass="44359">MLLSVSVVLLSICIVRGDPVGCTYYESDLEYECTARSWVLPLALSDFNHVPQSLSMIDVNGDLPTATFSGFDVINTTLFDVNFVPTFTIRCYTSGILMYHAGTFTGLGYFKEVHIQNCEVIAMPDAALQDFGDLNYFGLENGVIGDIGYDAFKGLNVHTMTVPRPLGTFKLTSKLDSRVIPNGVLYALANVTNFVIDGANVDTLQADMFQAATKLRHLSLKNNLFTSLHSSMISNMKGLLTLSLDGIEWECTCDNLWFLDYCRTNNISLHGPVICGSPSSYINKRAYLYKTEQCPVEVLAIDPCEDNLPGIGVGTTCLTYLDQAVYLLNALSLSLVIATVLITIHTKRQEEEKDELEMKPNVEEESFRKLSGSRRNTVSAISTVEAEAAQARQEDDIVDSLL</sequence>
<dbReference type="GO" id="GO:0005886">
    <property type="term" value="C:plasma membrane"/>
    <property type="evidence" value="ECO:0007669"/>
    <property type="project" value="TreeGrafter"/>
</dbReference>
<dbReference type="InterPro" id="IPR050541">
    <property type="entry name" value="LRR_TM_domain-containing"/>
</dbReference>
<keyword evidence="3" id="KW-0677">Repeat</keyword>
<feature type="chain" id="PRO_5012307001" evidence="4">
    <location>
        <begin position="18"/>
        <end position="402"/>
    </location>
</feature>
<dbReference type="SUPFAM" id="SSF52058">
    <property type="entry name" value="L domain-like"/>
    <property type="match status" value="1"/>
</dbReference>
<evidence type="ECO:0000256" key="1">
    <source>
        <dbReference type="ARBA" id="ARBA00022614"/>
    </source>
</evidence>
<evidence type="ECO:0000256" key="3">
    <source>
        <dbReference type="ARBA" id="ARBA00022737"/>
    </source>
</evidence>
<keyword evidence="1" id="KW-0433">Leucine-rich repeat</keyword>
<comment type="caution">
    <text evidence="5">The sequence shown here is derived from an EMBL/GenBank/DDBJ whole genome shotgun (WGS) entry which is preliminary data.</text>
</comment>
<dbReference type="STRING" id="6573.A0A210Q3Y5"/>
<keyword evidence="6" id="KW-1185">Reference proteome</keyword>
<organism evidence="5 6">
    <name type="scientific">Mizuhopecten yessoensis</name>
    <name type="common">Japanese scallop</name>
    <name type="synonym">Patinopecten yessoensis</name>
    <dbReference type="NCBI Taxonomy" id="6573"/>
    <lineage>
        <taxon>Eukaryota</taxon>
        <taxon>Metazoa</taxon>
        <taxon>Spiralia</taxon>
        <taxon>Lophotrochozoa</taxon>
        <taxon>Mollusca</taxon>
        <taxon>Bivalvia</taxon>
        <taxon>Autobranchia</taxon>
        <taxon>Pteriomorphia</taxon>
        <taxon>Pectinida</taxon>
        <taxon>Pectinoidea</taxon>
        <taxon>Pectinidae</taxon>
        <taxon>Mizuhopecten</taxon>
    </lineage>
</organism>
<dbReference type="InterPro" id="IPR001611">
    <property type="entry name" value="Leu-rich_rpt"/>
</dbReference>
<protein>
    <submittedName>
        <fullName evidence="5">Slit-like 1 protein</fullName>
    </submittedName>
</protein>
<dbReference type="Pfam" id="PF13855">
    <property type="entry name" value="LRR_8"/>
    <property type="match status" value="1"/>
</dbReference>
<evidence type="ECO:0000256" key="4">
    <source>
        <dbReference type="SAM" id="SignalP"/>
    </source>
</evidence>
<dbReference type="Proteomes" id="UP000242188">
    <property type="component" value="Unassembled WGS sequence"/>
</dbReference>
<gene>
    <name evidence="5" type="ORF">KP79_PYT21784</name>
</gene>
<evidence type="ECO:0000256" key="2">
    <source>
        <dbReference type="ARBA" id="ARBA00022729"/>
    </source>
</evidence>
<dbReference type="AlphaFoldDB" id="A0A210Q3Y5"/>
<dbReference type="Gene3D" id="3.80.10.10">
    <property type="entry name" value="Ribonuclease Inhibitor"/>
    <property type="match status" value="1"/>
</dbReference>
<feature type="signal peptide" evidence="4">
    <location>
        <begin position="1"/>
        <end position="17"/>
    </location>
</feature>
<dbReference type="OrthoDB" id="6066926at2759"/>
<evidence type="ECO:0000313" key="6">
    <source>
        <dbReference type="Proteomes" id="UP000242188"/>
    </source>
</evidence>